<dbReference type="Proteomes" id="UP000005297">
    <property type="component" value="Unassembled WGS sequence"/>
</dbReference>
<dbReference type="GO" id="GO:0043770">
    <property type="term" value="F:demethylmenaquinone methyltransferase activity"/>
    <property type="evidence" value="ECO:0007669"/>
    <property type="project" value="UniProtKB-UniRule"/>
</dbReference>
<keyword evidence="5 6" id="KW-0949">S-adenosyl-L-methionine</keyword>
<comment type="catalytic activity">
    <reaction evidence="6">
        <text>a 2-demethylmenaquinol + S-adenosyl-L-methionine = a menaquinol + S-adenosyl-L-homocysteine + H(+)</text>
        <dbReference type="Rhea" id="RHEA:42640"/>
        <dbReference type="Rhea" id="RHEA-COMP:9539"/>
        <dbReference type="Rhea" id="RHEA-COMP:9563"/>
        <dbReference type="ChEBI" id="CHEBI:15378"/>
        <dbReference type="ChEBI" id="CHEBI:18151"/>
        <dbReference type="ChEBI" id="CHEBI:55437"/>
        <dbReference type="ChEBI" id="CHEBI:57856"/>
        <dbReference type="ChEBI" id="CHEBI:59789"/>
        <dbReference type="EC" id="2.1.1.163"/>
    </reaction>
</comment>
<protein>
    <recommendedName>
        <fullName evidence="6">Ubiquinone/menaquinone biosynthesis C-methyltransferase UbiE</fullName>
        <ecNumber evidence="6">2.1.1.163</ecNumber>
        <ecNumber evidence="6">2.1.1.201</ecNumber>
    </recommendedName>
    <alternativeName>
        <fullName evidence="6">2-methoxy-6-polyprenyl-1,4-benzoquinol methylase</fullName>
    </alternativeName>
    <alternativeName>
        <fullName evidence="6">Demethylmenaquinone methyltransferase</fullName>
    </alternativeName>
</protein>
<dbReference type="InterPro" id="IPR023576">
    <property type="entry name" value="UbiE/COQ5_MeTrFase_CS"/>
</dbReference>
<comment type="pathway">
    <text evidence="6">Quinol/quinone metabolism; menaquinone biosynthesis; menaquinol from 1,4-dihydroxy-2-naphthoate: step 2/2.</text>
</comment>
<dbReference type="GO" id="GO:0008425">
    <property type="term" value="F:2-methoxy-6-polyprenyl-1,4-benzoquinol methyltransferase activity"/>
    <property type="evidence" value="ECO:0007669"/>
    <property type="project" value="UniProtKB-UniRule"/>
</dbReference>
<comment type="caution">
    <text evidence="7">The sequence shown here is derived from an EMBL/GenBank/DDBJ whole genome shotgun (WGS) entry which is preliminary data.</text>
</comment>
<evidence type="ECO:0000256" key="3">
    <source>
        <dbReference type="ARBA" id="ARBA00022679"/>
    </source>
</evidence>
<evidence type="ECO:0000256" key="4">
    <source>
        <dbReference type="ARBA" id="ARBA00022688"/>
    </source>
</evidence>
<dbReference type="EC" id="2.1.1.163" evidence="6"/>
<evidence type="ECO:0000256" key="5">
    <source>
        <dbReference type="ARBA" id="ARBA00022691"/>
    </source>
</evidence>
<dbReference type="PANTHER" id="PTHR43591">
    <property type="entry name" value="METHYLTRANSFERASE"/>
    <property type="match status" value="1"/>
</dbReference>
<dbReference type="PROSITE" id="PS01184">
    <property type="entry name" value="UBIE_2"/>
    <property type="match status" value="1"/>
</dbReference>
<dbReference type="Gene3D" id="3.40.50.150">
    <property type="entry name" value="Vaccinia Virus protein VP39"/>
    <property type="match status" value="1"/>
</dbReference>
<dbReference type="GO" id="GO:0009060">
    <property type="term" value="P:aerobic respiration"/>
    <property type="evidence" value="ECO:0007669"/>
    <property type="project" value="UniProtKB-UniRule"/>
</dbReference>
<name>Q0F162_9PROT</name>
<dbReference type="EC" id="2.1.1.201" evidence="6"/>
<dbReference type="InterPro" id="IPR004033">
    <property type="entry name" value="UbiE/COQ5_MeTrFase"/>
</dbReference>
<dbReference type="PANTHER" id="PTHR43591:SF24">
    <property type="entry name" value="2-METHOXY-6-POLYPRENYL-1,4-BENZOQUINOL METHYLASE, MITOCHONDRIAL"/>
    <property type="match status" value="1"/>
</dbReference>
<keyword evidence="3 6" id="KW-0808">Transferase</keyword>
<evidence type="ECO:0000313" key="8">
    <source>
        <dbReference type="Proteomes" id="UP000005297"/>
    </source>
</evidence>
<evidence type="ECO:0000313" key="7">
    <source>
        <dbReference type="EMBL" id="EAU55329.1"/>
    </source>
</evidence>
<dbReference type="InterPro" id="IPR029063">
    <property type="entry name" value="SAM-dependent_MTases_sf"/>
</dbReference>
<comment type="function">
    <text evidence="6">Methyltransferase required for the conversion of demethylmenaquinol (DMKH2) to menaquinol (MKH2) and the conversion of 2-polyprenyl-6-methoxy-1,4-benzoquinol (DDMQH2) to 2-polyprenyl-3-methyl-6-methoxy-1,4-benzoquinol (DMQH2).</text>
</comment>
<dbReference type="EMBL" id="AATS01000003">
    <property type="protein sequence ID" value="EAU55329.1"/>
    <property type="molecule type" value="Genomic_DNA"/>
</dbReference>
<accession>Q0F162</accession>
<dbReference type="SUPFAM" id="SSF53335">
    <property type="entry name" value="S-adenosyl-L-methionine-dependent methyltransferases"/>
    <property type="match status" value="1"/>
</dbReference>
<evidence type="ECO:0000256" key="6">
    <source>
        <dbReference type="HAMAP-Rule" id="MF_01813"/>
    </source>
</evidence>
<dbReference type="Pfam" id="PF01209">
    <property type="entry name" value="Ubie_methyltran"/>
    <property type="match status" value="1"/>
</dbReference>
<dbReference type="NCBIfam" id="TIGR01934">
    <property type="entry name" value="MenG_MenH_UbiE"/>
    <property type="match status" value="1"/>
</dbReference>
<dbReference type="STRING" id="314344.AL013_09055"/>
<keyword evidence="7" id="KW-0830">Ubiquinone</keyword>
<dbReference type="PROSITE" id="PS51608">
    <property type="entry name" value="SAM_MT_UBIE"/>
    <property type="match status" value="1"/>
</dbReference>
<dbReference type="PROSITE" id="PS01183">
    <property type="entry name" value="UBIE_1"/>
    <property type="match status" value="1"/>
</dbReference>
<dbReference type="UniPathway" id="UPA00079">
    <property type="reaction ID" value="UER00169"/>
</dbReference>
<comment type="catalytic activity">
    <reaction evidence="6">
        <text>a 2-methoxy-6-(all-trans-polyprenyl)benzene-1,4-diol + S-adenosyl-L-methionine = a 5-methoxy-2-methyl-3-(all-trans-polyprenyl)benzene-1,4-diol + S-adenosyl-L-homocysteine + H(+)</text>
        <dbReference type="Rhea" id="RHEA:28286"/>
        <dbReference type="Rhea" id="RHEA-COMP:10858"/>
        <dbReference type="Rhea" id="RHEA-COMP:10859"/>
        <dbReference type="ChEBI" id="CHEBI:15378"/>
        <dbReference type="ChEBI" id="CHEBI:57856"/>
        <dbReference type="ChEBI" id="CHEBI:59789"/>
        <dbReference type="ChEBI" id="CHEBI:84166"/>
        <dbReference type="ChEBI" id="CHEBI:84167"/>
        <dbReference type="EC" id="2.1.1.201"/>
    </reaction>
</comment>
<organism evidence="7 8">
    <name type="scientific">Mariprofundus ferrooxydans PV-1</name>
    <dbReference type="NCBI Taxonomy" id="314345"/>
    <lineage>
        <taxon>Bacteria</taxon>
        <taxon>Pseudomonadati</taxon>
        <taxon>Pseudomonadota</taxon>
        <taxon>Candidatius Mariprofundia</taxon>
        <taxon>Mariprofundales</taxon>
        <taxon>Mariprofundaceae</taxon>
        <taxon>Mariprofundus</taxon>
    </lineage>
</organism>
<evidence type="ECO:0000256" key="2">
    <source>
        <dbReference type="ARBA" id="ARBA00022603"/>
    </source>
</evidence>
<dbReference type="UniPathway" id="UPA00232"/>
<comment type="pathway">
    <text evidence="6">Cofactor biosynthesis; ubiquinone biosynthesis.</text>
</comment>
<keyword evidence="1 6" id="KW-0474">Menaquinone biosynthesis</keyword>
<feature type="binding site" evidence="6">
    <location>
        <position position="131"/>
    </location>
    <ligand>
        <name>S-adenosyl-L-methionine</name>
        <dbReference type="ChEBI" id="CHEBI:59789"/>
    </ligand>
</feature>
<dbReference type="OrthoDB" id="9808140at2"/>
<dbReference type="AlphaFoldDB" id="Q0F162"/>
<gene>
    <name evidence="6" type="primary">ubiE</name>
    <name evidence="7" type="ORF">SPV1_11371</name>
</gene>
<keyword evidence="4 6" id="KW-0831">Ubiquinone biosynthesis</keyword>
<sequence length="288" mass="31827">MHIWRRHPVDNRAFHLDSKPLPDTMRNTMNTTNQTTGNTTADTNTHFGYETVSGAEKVQRVMGVFSSVASQYDIMNDLMSGGMHRLWKRRLFSVAAIGAGSRVLDVAAGSGDIAIGLSKKMGPSGRVVLTDLNGPMLAEGARRVIDVGLLPGRADCIQSDGTKLAFADNSFDCVTIAFGIRNFLDIEAGLAEFYRVLKPGGQFICLEFSRPVLPLLDVIYDAYSFNMIPLIGEKVTGDRDSYQYLVESIRRFPDQERFAKLIRGAGFEMVKYENMTGGIVALHRGYKI</sequence>
<proteinExistence type="inferred from homology"/>
<keyword evidence="2 6" id="KW-0489">Methyltransferase</keyword>
<dbReference type="FunCoup" id="Q0F162">
    <property type="interactions" value="451"/>
</dbReference>
<comment type="caution">
    <text evidence="6">Lacks conserved residue(s) required for the propagation of feature annotation.</text>
</comment>
<dbReference type="GO" id="GO:0009234">
    <property type="term" value="P:menaquinone biosynthetic process"/>
    <property type="evidence" value="ECO:0007669"/>
    <property type="project" value="UniProtKB-UniRule"/>
</dbReference>
<evidence type="ECO:0000256" key="1">
    <source>
        <dbReference type="ARBA" id="ARBA00022428"/>
    </source>
</evidence>
<dbReference type="HAMAP" id="MF_01813">
    <property type="entry name" value="MenG_UbiE_methyltr"/>
    <property type="match status" value="1"/>
</dbReference>
<keyword evidence="8" id="KW-1185">Reference proteome</keyword>
<dbReference type="InParanoid" id="Q0F162"/>
<dbReference type="CDD" id="cd02440">
    <property type="entry name" value="AdoMet_MTases"/>
    <property type="match status" value="1"/>
</dbReference>
<feature type="binding site" evidence="6">
    <location>
        <position position="110"/>
    </location>
    <ligand>
        <name>S-adenosyl-L-methionine</name>
        <dbReference type="ChEBI" id="CHEBI:59789"/>
    </ligand>
</feature>
<dbReference type="HOGENOM" id="CLU_037990_0_0_0"/>
<comment type="similarity">
    <text evidence="6">Belongs to the class I-like SAM-binding methyltransferase superfamily. MenG/UbiE family.</text>
</comment>
<feature type="binding site" evidence="6">
    <location>
        <begin position="160"/>
        <end position="161"/>
    </location>
    <ligand>
        <name>S-adenosyl-L-methionine</name>
        <dbReference type="ChEBI" id="CHEBI:59789"/>
    </ligand>
</feature>
<dbReference type="GO" id="GO:0032259">
    <property type="term" value="P:methylation"/>
    <property type="evidence" value="ECO:0007669"/>
    <property type="project" value="UniProtKB-KW"/>
</dbReference>
<reference evidence="7 8" key="1">
    <citation type="submission" date="2006-09" db="EMBL/GenBank/DDBJ databases">
        <authorList>
            <person name="Emerson D."/>
            <person name="Ferriera S."/>
            <person name="Johnson J."/>
            <person name="Kravitz S."/>
            <person name="Halpern A."/>
            <person name="Remington K."/>
            <person name="Beeson K."/>
            <person name="Tran B."/>
            <person name="Rogers Y.-H."/>
            <person name="Friedman R."/>
            <person name="Venter J.C."/>
        </authorList>
    </citation>
    <scope>NUCLEOTIDE SEQUENCE [LARGE SCALE GENOMIC DNA]</scope>
    <source>
        <strain evidence="7 8">PV-1</strain>
    </source>
</reference>
<dbReference type="eggNOG" id="COG2226">
    <property type="taxonomic scope" value="Bacteria"/>
</dbReference>